<dbReference type="PATRIC" id="fig|52133.19.peg.2099"/>
<dbReference type="Proteomes" id="UP000075544">
    <property type="component" value="Unassembled WGS sequence"/>
</dbReference>
<evidence type="ECO:0000313" key="3">
    <source>
        <dbReference type="Proteomes" id="UP000075544"/>
    </source>
</evidence>
<keyword evidence="2" id="KW-0378">Hydrolase</keyword>
<protein>
    <submittedName>
        <fullName evidence="2">Putative metal-dependent hydrolase</fullName>
    </submittedName>
</protein>
<keyword evidence="1" id="KW-0812">Transmembrane</keyword>
<proteinExistence type="predicted"/>
<dbReference type="PANTHER" id="PTHR39456">
    <property type="entry name" value="METAL-DEPENDENT HYDROLASE"/>
    <property type="match status" value="1"/>
</dbReference>
<dbReference type="PANTHER" id="PTHR39456:SF1">
    <property type="entry name" value="METAL-DEPENDENT HYDROLASE"/>
    <property type="match status" value="1"/>
</dbReference>
<feature type="transmembrane region" description="Helical" evidence="1">
    <location>
        <begin position="199"/>
        <end position="216"/>
    </location>
</feature>
<accession>A0A150HTH0</accession>
<keyword evidence="1" id="KW-0472">Membrane</keyword>
<organism evidence="2 3">
    <name type="scientific">Acinetobacter venetianus</name>
    <dbReference type="NCBI Taxonomy" id="52133"/>
    <lineage>
        <taxon>Bacteria</taxon>
        <taxon>Pseudomonadati</taxon>
        <taxon>Pseudomonadota</taxon>
        <taxon>Gammaproteobacteria</taxon>
        <taxon>Moraxellales</taxon>
        <taxon>Moraxellaceae</taxon>
        <taxon>Acinetobacter</taxon>
    </lineage>
</organism>
<dbReference type="PIRSF" id="PIRSF007580">
    <property type="entry name" value="UCP07580"/>
    <property type="match status" value="1"/>
</dbReference>
<evidence type="ECO:0000256" key="1">
    <source>
        <dbReference type="SAM" id="Phobius"/>
    </source>
</evidence>
<name>A0A150HTH0_9GAMM</name>
<dbReference type="InterPro" id="IPR016516">
    <property type="entry name" value="UCP07580"/>
</dbReference>
<gene>
    <name evidence="2" type="ORF">AVENLUH13518_02066</name>
</gene>
<keyword evidence="1" id="KW-1133">Transmembrane helix</keyword>
<dbReference type="AlphaFoldDB" id="A0A150HTH0"/>
<dbReference type="EMBL" id="JRHX01000062">
    <property type="protein sequence ID" value="KXZ70084.1"/>
    <property type="molecule type" value="Genomic_DNA"/>
</dbReference>
<evidence type="ECO:0000313" key="2">
    <source>
        <dbReference type="EMBL" id="KXZ70084.1"/>
    </source>
</evidence>
<comment type="caution">
    <text evidence="2">The sequence shown here is derived from an EMBL/GenBank/DDBJ whole genome shotgun (WGS) entry which is preliminary data.</text>
</comment>
<sequence>MVHLDTVQKQISRKPLGAQVNIPPRRMDFDFSKAPINGYANDAYMTTFWAAFSALFPKGESFFVESVRHYRNQIQGDILKAQIAGFIGQEAMHSKEHVSFNKFFAAQGYPMDHLDRDVGNLLSFIQEYAPHRLQLAITVCLEHYTAIIAEYCLKADHMHRLADPEILKIWLWHALEENEHKTVAFDLYQQIGGYYLERSLMMIPTTFTLGFMFLWFHGRLLAHDKRLFSITKNWGGIKHFWGRGGMFQGIVPQLLDFFKPNFHPSQHDTDQLLNEWRERLFGEYGILKNEMNSVNNKKLMN</sequence>
<dbReference type="Pfam" id="PF10118">
    <property type="entry name" value="Metal_hydrol"/>
    <property type="match status" value="1"/>
</dbReference>
<dbReference type="RefSeq" id="WP_061524927.1">
    <property type="nucleotide sequence ID" value="NZ_JRHX01000062.1"/>
</dbReference>
<dbReference type="GO" id="GO:0016787">
    <property type="term" value="F:hydrolase activity"/>
    <property type="evidence" value="ECO:0007669"/>
    <property type="project" value="UniProtKB-KW"/>
</dbReference>
<reference evidence="2 3" key="1">
    <citation type="journal article" date="2016" name="Sci. Rep.">
        <title>Genomic and phenotypic characterization of the species Acinetobacter venetianus.</title>
        <authorList>
            <person name="Fondi M."/>
            <person name="Maida I."/>
            <person name="Perrin E."/>
            <person name="Orlandini V."/>
            <person name="La Torre L."/>
            <person name="Bosi E."/>
            <person name="Negroni A."/>
            <person name="Zanaroli G."/>
            <person name="Fava F."/>
            <person name="Decorosi F."/>
            <person name="Giovannetti L."/>
            <person name="Viti C."/>
            <person name="Vaneechoutte M."/>
            <person name="Dijkshoorn L."/>
            <person name="Fani R."/>
        </authorList>
    </citation>
    <scope>NUCLEOTIDE SEQUENCE [LARGE SCALE GENOMIC DNA]</scope>
    <source>
        <strain evidence="2 3">LUH13518</strain>
    </source>
</reference>